<organism evidence="1 2">
    <name type="scientific">Erwinia phage PhiEaH1</name>
    <dbReference type="NCBI Taxonomy" id="1401669"/>
    <lineage>
        <taxon>Viruses</taxon>
        <taxon>Duplodnaviria</taxon>
        <taxon>Heunggongvirae</taxon>
        <taxon>Uroviricota</taxon>
        <taxon>Caudoviricetes</taxon>
        <taxon>Chimalliviridae</taxon>
        <taxon>Iapetusvirus</taxon>
        <taxon>Iapetusvirus EaH1</taxon>
    </lineage>
</organism>
<dbReference type="Proteomes" id="UP000204235">
    <property type="component" value="Segment"/>
</dbReference>
<name>W8D0I3_9CAUD</name>
<dbReference type="KEGG" id="vg:18501036"/>
<evidence type="ECO:0000313" key="1">
    <source>
        <dbReference type="EMBL" id="AGX01863.1"/>
    </source>
</evidence>
<evidence type="ECO:0000313" key="2">
    <source>
        <dbReference type="Proteomes" id="UP000204235"/>
    </source>
</evidence>
<dbReference type="EMBL" id="KF623294">
    <property type="protein sequence ID" value="AGX01863.1"/>
    <property type="molecule type" value="Genomic_DNA"/>
</dbReference>
<accession>W8D0I3</accession>
<keyword evidence="2" id="KW-1185">Reference proteome</keyword>
<sequence length="249" mass="29001">MVIFLNLDGLNKELPDLLRRVLLLFFQVIHQPPLTAPLRHRSHGRFREHRTLVRDSVEGVTPQPVIVPGTGCSVFQVVAGHNGIAADTIKNGHPSTDTRNKFVFRLHRSLNLARGEHLNCLVGGNVVRDPGLGVKFQSLQHVRRLTQEVTQHFYFMVHCAPHLRSKDRFHFTDFVARVHDCRIKAFRHVTTGYLRRGVLCPELYVTERNPRYPVRDVFRYLLQDFTDRTTTVSHHARNLRNNHFPYRRR</sequence>
<dbReference type="RefSeq" id="YP_009010194.1">
    <property type="nucleotide sequence ID" value="NC_023610.1"/>
</dbReference>
<protein>
    <submittedName>
        <fullName evidence="1">Uncharacterized protein</fullName>
    </submittedName>
</protein>
<proteinExistence type="predicted"/>
<dbReference type="GeneID" id="18501036"/>
<reference evidence="1 2" key="1">
    <citation type="journal article" date="2014" name="FEMS Microbiol. Lett.">
        <title>The genome of the Erwinia amylovora phage PhiEaH1 reveals greater diversity and broadens the applicability of phages for the treatment of fire blight.</title>
        <authorList>
            <person name="Meczker K."/>
            <person name="Domotor D."/>
            <person name="Vass J."/>
            <person name="Rakhely G."/>
            <person name="Schneider G."/>
            <person name="Kovacs T."/>
        </authorList>
    </citation>
    <scope>NUCLEOTIDE SEQUENCE [LARGE SCALE GENOMIC DNA]</scope>
</reference>